<feature type="chain" id="PRO_5004580012" description="Chitin-binding type-2 domain-containing protein" evidence="1">
    <location>
        <begin position="22"/>
        <end position="118"/>
    </location>
</feature>
<dbReference type="Proteomes" id="UP000014500">
    <property type="component" value="Unassembled WGS sequence"/>
</dbReference>
<evidence type="ECO:0000313" key="3">
    <source>
        <dbReference type="Proteomes" id="UP000014500"/>
    </source>
</evidence>
<name>T1J7Y7_STRMM</name>
<dbReference type="AlphaFoldDB" id="T1J7Y7"/>
<evidence type="ECO:0008006" key="4">
    <source>
        <dbReference type="Google" id="ProtNLM"/>
    </source>
</evidence>
<dbReference type="HOGENOM" id="CLU_2076076_0_0_1"/>
<sequence>MAVLVGFIIILLALSIQKMQTHVEVTTGPLSDDFHKNFMYPYVMAPLKEKCPPGYIFDSSNRAQACRPLQDNKKNTFKRKRIQWQLMTKQQQLRLLQQNKYTVENCINNDHIVSFLNK</sequence>
<organism evidence="2 3">
    <name type="scientific">Strigamia maritima</name>
    <name type="common">European centipede</name>
    <name type="synonym">Geophilus maritimus</name>
    <dbReference type="NCBI Taxonomy" id="126957"/>
    <lineage>
        <taxon>Eukaryota</taxon>
        <taxon>Metazoa</taxon>
        <taxon>Ecdysozoa</taxon>
        <taxon>Arthropoda</taxon>
        <taxon>Myriapoda</taxon>
        <taxon>Chilopoda</taxon>
        <taxon>Pleurostigmophora</taxon>
        <taxon>Geophilomorpha</taxon>
        <taxon>Linotaeniidae</taxon>
        <taxon>Strigamia</taxon>
    </lineage>
</organism>
<reference evidence="2" key="2">
    <citation type="submission" date="2015-02" db="UniProtKB">
        <authorList>
            <consortium name="EnsemblMetazoa"/>
        </authorList>
    </citation>
    <scope>IDENTIFICATION</scope>
</reference>
<reference evidence="3" key="1">
    <citation type="submission" date="2011-05" db="EMBL/GenBank/DDBJ databases">
        <authorList>
            <person name="Richards S.R."/>
            <person name="Qu J."/>
            <person name="Jiang H."/>
            <person name="Jhangiani S.N."/>
            <person name="Agravi P."/>
            <person name="Goodspeed R."/>
            <person name="Gross S."/>
            <person name="Mandapat C."/>
            <person name="Jackson L."/>
            <person name="Mathew T."/>
            <person name="Pu L."/>
            <person name="Thornton R."/>
            <person name="Saada N."/>
            <person name="Wilczek-Boney K.B."/>
            <person name="Lee S."/>
            <person name="Kovar C."/>
            <person name="Wu Y."/>
            <person name="Scherer S.E."/>
            <person name="Worley K.C."/>
            <person name="Muzny D.M."/>
            <person name="Gibbs R."/>
        </authorList>
    </citation>
    <scope>NUCLEOTIDE SEQUENCE</scope>
    <source>
        <strain evidence="3">Brora</strain>
    </source>
</reference>
<dbReference type="EnsemblMetazoa" id="SMAR009802-RA">
    <property type="protein sequence ID" value="SMAR009802-PA"/>
    <property type="gene ID" value="SMAR009802"/>
</dbReference>
<dbReference type="EMBL" id="JH431944">
    <property type="status" value="NOT_ANNOTATED_CDS"/>
    <property type="molecule type" value="Genomic_DNA"/>
</dbReference>
<feature type="signal peptide" evidence="1">
    <location>
        <begin position="1"/>
        <end position="21"/>
    </location>
</feature>
<keyword evidence="1" id="KW-0732">Signal</keyword>
<keyword evidence="3" id="KW-1185">Reference proteome</keyword>
<evidence type="ECO:0000313" key="2">
    <source>
        <dbReference type="EnsemblMetazoa" id="SMAR009802-PA"/>
    </source>
</evidence>
<protein>
    <recommendedName>
        <fullName evidence="4">Chitin-binding type-2 domain-containing protein</fullName>
    </recommendedName>
</protein>
<proteinExistence type="predicted"/>
<evidence type="ECO:0000256" key="1">
    <source>
        <dbReference type="SAM" id="SignalP"/>
    </source>
</evidence>
<accession>T1J7Y7</accession>